<name>A0AAV2KGH9_KNICA</name>
<keyword evidence="3" id="KW-0539">Nucleus</keyword>
<gene>
    <name evidence="5" type="ORF">KC01_LOCUS17387</name>
</gene>
<evidence type="ECO:0000313" key="5">
    <source>
        <dbReference type="EMBL" id="CAL1587426.1"/>
    </source>
</evidence>
<proteinExistence type="predicted"/>
<dbReference type="PANTHER" id="PTHR15597">
    <property type="entry name" value="ATAXIN 2-BINDING PROTEIN 1-RELATED"/>
    <property type="match status" value="1"/>
</dbReference>
<protein>
    <submittedName>
        <fullName evidence="5">Uncharacterized protein</fullName>
    </submittedName>
</protein>
<dbReference type="GO" id="GO:0007399">
    <property type="term" value="P:nervous system development"/>
    <property type="evidence" value="ECO:0007669"/>
    <property type="project" value="InterPro"/>
</dbReference>
<dbReference type="GO" id="GO:0005634">
    <property type="term" value="C:nucleus"/>
    <property type="evidence" value="ECO:0007669"/>
    <property type="project" value="UniProtKB-SubCell"/>
</dbReference>
<evidence type="ECO:0000256" key="1">
    <source>
        <dbReference type="ARBA" id="ARBA00004123"/>
    </source>
</evidence>
<keyword evidence="6" id="KW-1185">Reference proteome</keyword>
<dbReference type="GO" id="GO:0000381">
    <property type="term" value="P:regulation of alternative mRNA splicing, via spliceosome"/>
    <property type="evidence" value="ECO:0007669"/>
    <property type="project" value="InterPro"/>
</dbReference>
<dbReference type="AlphaFoldDB" id="A0AAV2KGH9"/>
<evidence type="ECO:0000313" key="6">
    <source>
        <dbReference type="Proteomes" id="UP001497482"/>
    </source>
</evidence>
<evidence type="ECO:0000256" key="4">
    <source>
        <dbReference type="SAM" id="MobiDB-lite"/>
    </source>
</evidence>
<organism evidence="5 6">
    <name type="scientific">Knipowitschia caucasica</name>
    <name type="common">Caucasian dwarf goby</name>
    <name type="synonym">Pomatoschistus caucasicus</name>
    <dbReference type="NCBI Taxonomy" id="637954"/>
    <lineage>
        <taxon>Eukaryota</taxon>
        <taxon>Metazoa</taxon>
        <taxon>Chordata</taxon>
        <taxon>Craniata</taxon>
        <taxon>Vertebrata</taxon>
        <taxon>Euteleostomi</taxon>
        <taxon>Actinopterygii</taxon>
        <taxon>Neopterygii</taxon>
        <taxon>Teleostei</taxon>
        <taxon>Neoteleostei</taxon>
        <taxon>Acanthomorphata</taxon>
        <taxon>Gobiaria</taxon>
        <taxon>Gobiiformes</taxon>
        <taxon>Gobioidei</taxon>
        <taxon>Gobiidae</taxon>
        <taxon>Gobiinae</taxon>
        <taxon>Knipowitschia</taxon>
    </lineage>
</organism>
<evidence type="ECO:0000256" key="3">
    <source>
        <dbReference type="ARBA" id="ARBA00023242"/>
    </source>
</evidence>
<evidence type="ECO:0000256" key="2">
    <source>
        <dbReference type="ARBA" id="ARBA00022884"/>
    </source>
</evidence>
<keyword evidence="2" id="KW-0694">RNA-binding</keyword>
<reference evidence="5 6" key="1">
    <citation type="submission" date="2024-04" db="EMBL/GenBank/DDBJ databases">
        <authorList>
            <person name="Waldvogel A.-M."/>
            <person name="Schoenle A."/>
        </authorList>
    </citation>
    <scope>NUCLEOTIDE SEQUENCE [LARGE SCALE GENOMIC DNA]</scope>
</reference>
<dbReference type="Proteomes" id="UP001497482">
    <property type="component" value="Chromosome 18"/>
</dbReference>
<feature type="compositionally biased region" description="Polar residues" evidence="4">
    <location>
        <begin position="32"/>
        <end position="50"/>
    </location>
</feature>
<feature type="region of interest" description="Disordered" evidence="4">
    <location>
        <begin position="106"/>
        <end position="125"/>
    </location>
</feature>
<accession>A0AAV2KGH9</accession>
<dbReference type="GO" id="GO:0003729">
    <property type="term" value="F:mRNA binding"/>
    <property type="evidence" value="ECO:0007669"/>
    <property type="project" value="TreeGrafter"/>
</dbReference>
<sequence>MNQSLADVWAAFKAEQGQHVCLAPGSEAAQRPSFNQNNLPCSNEGNQEATNPPEAMAQPYTPAQYPPPPQNGIPAEFAAPHPLPAQDYTGQSRVPEHAMTLYTAAQTHSEAPPTDTPTPNTTSAPVSVLHHLSTSCCQPHVLQGQAEEANATVNIPNKDGYHAQSRRLLNFLSPHNKAVSLRCKKHVLYQFCTLKRLQTTAAAAWKHGWVWLVA</sequence>
<dbReference type="PANTHER" id="PTHR15597:SF25">
    <property type="entry name" value="RNA BINDING PROTEIN FOX-1 HOMOLOG 3"/>
    <property type="match status" value="1"/>
</dbReference>
<dbReference type="EMBL" id="OZ035840">
    <property type="protein sequence ID" value="CAL1587426.1"/>
    <property type="molecule type" value="Genomic_DNA"/>
</dbReference>
<dbReference type="GO" id="GO:0005737">
    <property type="term" value="C:cytoplasm"/>
    <property type="evidence" value="ECO:0007669"/>
    <property type="project" value="TreeGrafter"/>
</dbReference>
<comment type="subcellular location">
    <subcellularLocation>
        <location evidence="1">Nucleus</location>
    </subcellularLocation>
</comment>
<feature type="region of interest" description="Disordered" evidence="4">
    <location>
        <begin position="29"/>
        <end position="90"/>
    </location>
</feature>
<dbReference type="InterPro" id="IPR047131">
    <property type="entry name" value="RBFOX1-like"/>
</dbReference>